<accession>A0AAE3KU30</accession>
<evidence type="ECO:0000259" key="7">
    <source>
        <dbReference type="Pfam" id="PF07980"/>
    </source>
</evidence>
<feature type="domain" description="RagB/SusD" evidence="7">
    <location>
        <begin position="355"/>
        <end position="524"/>
    </location>
</feature>
<dbReference type="GO" id="GO:0009279">
    <property type="term" value="C:cell outer membrane"/>
    <property type="evidence" value="ECO:0007669"/>
    <property type="project" value="UniProtKB-SubCell"/>
</dbReference>
<organism evidence="9 10">
    <name type="scientific">Lacihabitans soyangensis</name>
    <dbReference type="NCBI Taxonomy" id="869394"/>
    <lineage>
        <taxon>Bacteria</taxon>
        <taxon>Pseudomonadati</taxon>
        <taxon>Bacteroidota</taxon>
        <taxon>Cytophagia</taxon>
        <taxon>Cytophagales</taxon>
        <taxon>Leadbetterellaceae</taxon>
        <taxon>Lacihabitans</taxon>
    </lineage>
</organism>
<keyword evidence="3 6" id="KW-0732">Signal</keyword>
<dbReference type="Gene3D" id="1.25.40.390">
    <property type="match status" value="1"/>
</dbReference>
<feature type="domain" description="SusD-like N-terminal" evidence="8">
    <location>
        <begin position="80"/>
        <end position="251"/>
    </location>
</feature>
<proteinExistence type="inferred from homology"/>
<dbReference type="InterPro" id="IPR011990">
    <property type="entry name" value="TPR-like_helical_dom_sf"/>
</dbReference>
<evidence type="ECO:0000256" key="1">
    <source>
        <dbReference type="ARBA" id="ARBA00004442"/>
    </source>
</evidence>
<evidence type="ECO:0000256" key="6">
    <source>
        <dbReference type="SAM" id="SignalP"/>
    </source>
</evidence>
<reference evidence="9 10" key="1">
    <citation type="submission" date="2018-11" db="EMBL/GenBank/DDBJ databases">
        <title>Novel bacteria species description.</title>
        <authorList>
            <person name="Han J.-H."/>
        </authorList>
    </citation>
    <scope>NUCLEOTIDE SEQUENCE [LARGE SCALE GENOMIC DNA]</scope>
    <source>
        <strain evidence="9 10">KCTC23259</strain>
    </source>
</reference>
<dbReference type="Pfam" id="PF14322">
    <property type="entry name" value="SusD-like_3"/>
    <property type="match status" value="1"/>
</dbReference>
<gene>
    <name evidence="9" type="ORF">EGI31_07440</name>
</gene>
<sequence>MKLKNNILKFGLAAGLCVLATTSCQDLTDLQPADSFSEASAFTSAKRAELAVIGMYNAAQSGSYAGGAVRGYPFGAASIQQGDMRGEDMVNQALFFAITNEATYTPTTANNVWMWNTLFALINQTNITIEGVQKAAKDGLITNEAALAYEGEAKFLRALANHELLLNFARPYADNKGASAGVPIRDFAVNSPATVEKAVSTGRNTVAEVYAFILKDLDFAETNLPALRTGNLKIVRASKGAAIGLKTRVKLHMQDWSGVVTEANKIVSTAAPFTSPIGAYKLTATADGPFKNTYSEEALFSIENNAQDNGSVNGALAAMAGNPALGGRGLIVVSPIIFNHPAFKAEDARRNLMVNNGRSYYTTKYTDYTNRSDNAPILRYAEVLLNLAEAEARIGGVSARAISLLNAVRGRAIATGTYAAADFAAGKDLIGAILNERRIEFMAEGRRWADIHRLALDADFTTNGIPSKMAFGNATFATYNFVTNPTLVRNIPTVPYADYKFLWPIPADELARNPTLATQQNPGY</sequence>
<dbReference type="CDD" id="cd08977">
    <property type="entry name" value="SusD"/>
    <property type="match status" value="1"/>
</dbReference>
<dbReference type="AlphaFoldDB" id="A0AAE3KU30"/>
<evidence type="ECO:0000313" key="9">
    <source>
        <dbReference type="EMBL" id="MCP9762786.1"/>
    </source>
</evidence>
<evidence type="ECO:0000256" key="3">
    <source>
        <dbReference type="ARBA" id="ARBA00022729"/>
    </source>
</evidence>
<keyword evidence="5" id="KW-0998">Cell outer membrane</keyword>
<comment type="similarity">
    <text evidence="2">Belongs to the SusD family.</text>
</comment>
<dbReference type="InterPro" id="IPR012944">
    <property type="entry name" value="SusD_RagB_dom"/>
</dbReference>
<evidence type="ECO:0000256" key="5">
    <source>
        <dbReference type="ARBA" id="ARBA00023237"/>
    </source>
</evidence>
<evidence type="ECO:0000256" key="4">
    <source>
        <dbReference type="ARBA" id="ARBA00023136"/>
    </source>
</evidence>
<dbReference type="SUPFAM" id="SSF48452">
    <property type="entry name" value="TPR-like"/>
    <property type="match status" value="1"/>
</dbReference>
<dbReference type="EMBL" id="RJUF01000015">
    <property type="protein sequence ID" value="MCP9762786.1"/>
    <property type="molecule type" value="Genomic_DNA"/>
</dbReference>
<dbReference type="Pfam" id="PF07980">
    <property type="entry name" value="SusD_RagB"/>
    <property type="match status" value="1"/>
</dbReference>
<comment type="subcellular location">
    <subcellularLocation>
        <location evidence="1">Cell outer membrane</location>
    </subcellularLocation>
</comment>
<dbReference type="InterPro" id="IPR033985">
    <property type="entry name" value="SusD-like_N"/>
</dbReference>
<keyword evidence="10" id="KW-1185">Reference proteome</keyword>
<dbReference type="PROSITE" id="PS51257">
    <property type="entry name" value="PROKAR_LIPOPROTEIN"/>
    <property type="match status" value="1"/>
</dbReference>
<keyword evidence="4" id="KW-0472">Membrane</keyword>
<dbReference type="RefSeq" id="WP_255036560.1">
    <property type="nucleotide sequence ID" value="NZ_RJUF01000015.1"/>
</dbReference>
<dbReference type="Proteomes" id="UP001204144">
    <property type="component" value="Unassembled WGS sequence"/>
</dbReference>
<comment type="caution">
    <text evidence="9">The sequence shown here is derived from an EMBL/GenBank/DDBJ whole genome shotgun (WGS) entry which is preliminary data.</text>
</comment>
<evidence type="ECO:0000256" key="2">
    <source>
        <dbReference type="ARBA" id="ARBA00006275"/>
    </source>
</evidence>
<feature type="signal peptide" evidence="6">
    <location>
        <begin position="1"/>
        <end position="20"/>
    </location>
</feature>
<feature type="chain" id="PRO_5042148545" evidence="6">
    <location>
        <begin position="21"/>
        <end position="524"/>
    </location>
</feature>
<protein>
    <submittedName>
        <fullName evidence="9">RagB/SusD family nutrient uptake outer membrane protein</fullName>
    </submittedName>
</protein>
<name>A0AAE3KU30_9BACT</name>
<evidence type="ECO:0000313" key="10">
    <source>
        <dbReference type="Proteomes" id="UP001204144"/>
    </source>
</evidence>
<evidence type="ECO:0000259" key="8">
    <source>
        <dbReference type="Pfam" id="PF14322"/>
    </source>
</evidence>